<dbReference type="PANTHER" id="PTHR22803">
    <property type="entry name" value="MANNOSE, PHOSPHOLIPASE, LECTIN RECEPTOR RELATED"/>
    <property type="match status" value="1"/>
</dbReference>
<organism evidence="4 5">
    <name type="scientific">Betta splendens</name>
    <name type="common">Siamese fighting fish</name>
    <dbReference type="NCBI Taxonomy" id="158456"/>
    <lineage>
        <taxon>Eukaryota</taxon>
        <taxon>Metazoa</taxon>
        <taxon>Chordata</taxon>
        <taxon>Craniata</taxon>
        <taxon>Vertebrata</taxon>
        <taxon>Euteleostomi</taxon>
        <taxon>Actinopterygii</taxon>
        <taxon>Neopterygii</taxon>
        <taxon>Teleostei</taxon>
        <taxon>Neoteleostei</taxon>
        <taxon>Acanthomorphata</taxon>
        <taxon>Anabantaria</taxon>
        <taxon>Anabantiformes</taxon>
        <taxon>Anabantoidei</taxon>
        <taxon>Osphronemidae</taxon>
        <taxon>Betta</taxon>
    </lineage>
</organism>
<dbReference type="InterPro" id="IPR033989">
    <property type="entry name" value="CD209-like_CTLD"/>
</dbReference>
<evidence type="ECO:0000256" key="2">
    <source>
        <dbReference type="SAM" id="Phobius"/>
    </source>
</evidence>
<dbReference type="KEGG" id="bspl:114851265"/>
<keyword evidence="1" id="KW-0430">Lectin</keyword>
<feature type="domain" description="C-type lectin" evidence="3">
    <location>
        <begin position="197"/>
        <end position="308"/>
    </location>
</feature>
<evidence type="ECO:0000313" key="4">
    <source>
        <dbReference type="Proteomes" id="UP000515150"/>
    </source>
</evidence>
<dbReference type="CDD" id="cd03590">
    <property type="entry name" value="CLECT_DC-SIGN_like"/>
    <property type="match status" value="1"/>
</dbReference>
<dbReference type="SUPFAM" id="SSF56436">
    <property type="entry name" value="C-type lectin-like"/>
    <property type="match status" value="1"/>
</dbReference>
<dbReference type="Gene3D" id="3.10.100.10">
    <property type="entry name" value="Mannose-Binding Protein A, subunit A"/>
    <property type="match status" value="1"/>
</dbReference>
<proteinExistence type="predicted"/>
<keyword evidence="5" id="KW-0675">Receptor</keyword>
<dbReference type="InParanoid" id="A0A6P7LY42"/>
<dbReference type="GO" id="GO:0030246">
    <property type="term" value="F:carbohydrate binding"/>
    <property type="evidence" value="ECO:0007669"/>
    <property type="project" value="UniProtKB-KW"/>
</dbReference>
<dbReference type="InterPro" id="IPR016187">
    <property type="entry name" value="CTDL_fold"/>
</dbReference>
<evidence type="ECO:0000256" key="1">
    <source>
        <dbReference type="ARBA" id="ARBA00022734"/>
    </source>
</evidence>
<dbReference type="CTD" id="101882127"/>
<dbReference type="InterPro" id="IPR016186">
    <property type="entry name" value="C-type_lectin-like/link_sf"/>
</dbReference>
<name>A0A6P7LY42_BETSP</name>
<dbReference type="GeneID" id="114851265"/>
<protein>
    <submittedName>
        <fullName evidence="5">LOW QUALITY PROTEIN: asialoglycoprotein receptor 1</fullName>
    </submittedName>
</protein>
<dbReference type="FunCoup" id="A0A6P7LY42">
    <property type="interactions" value="818"/>
</dbReference>
<dbReference type="Pfam" id="PF00059">
    <property type="entry name" value="Lectin_C"/>
    <property type="match status" value="1"/>
</dbReference>
<sequence length="347" mass="38633">MEPLSDPVTAARVQSAFGATTSAQCLDRQCLSVEGLGEKRSTRKMTTEYHDEPEDDSSSFWNKEPTFAAFSGVSRFRRWLIPALTASLVLVLVIALGASNASLSRRLWSVETIVSNLSDSLSSSQQLIQDAAKDVTRLKFSVETNREQLSSVSAALKQLSVLDTVSRTVATLKCSLERLMKNASAPDGCCPLGWELSGSSCYLYSKTALTWPEARDWCNGHESHLVILHSDEEWDFVTRHANGVFFWIGLSDDRIGKWEWVNQTPYVMNRRRWRPNQPDSWTGHGMGPGDEDCAHLHNDGRLNDLHCSPGCASSARDTSRAAEQNRTQLVHKQLELLPPTFSVTSEE</sequence>
<dbReference type="AlphaFoldDB" id="A0A6P7LY42"/>
<keyword evidence="2" id="KW-0812">Transmembrane</keyword>
<evidence type="ECO:0000313" key="5">
    <source>
        <dbReference type="RefSeq" id="XP_028998832.1"/>
    </source>
</evidence>
<keyword evidence="2" id="KW-1133">Transmembrane helix</keyword>
<dbReference type="PROSITE" id="PS50041">
    <property type="entry name" value="C_TYPE_LECTIN_2"/>
    <property type="match status" value="1"/>
</dbReference>
<accession>A0A6P7LY42</accession>
<reference evidence="5" key="1">
    <citation type="submission" date="2025-08" db="UniProtKB">
        <authorList>
            <consortium name="RefSeq"/>
        </authorList>
    </citation>
    <scope>IDENTIFICATION</scope>
</reference>
<dbReference type="OrthoDB" id="2142683at2759"/>
<keyword evidence="4" id="KW-1185">Reference proteome</keyword>
<evidence type="ECO:0000259" key="3">
    <source>
        <dbReference type="PROSITE" id="PS50041"/>
    </source>
</evidence>
<dbReference type="InterPro" id="IPR001304">
    <property type="entry name" value="C-type_lectin-like"/>
</dbReference>
<dbReference type="Proteomes" id="UP000515150">
    <property type="component" value="Chromosome 2"/>
</dbReference>
<dbReference type="InterPro" id="IPR050111">
    <property type="entry name" value="C-type_lectin/snaclec_domain"/>
</dbReference>
<dbReference type="SMART" id="SM00034">
    <property type="entry name" value="CLECT"/>
    <property type="match status" value="1"/>
</dbReference>
<dbReference type="RefSeq" id="XP_028998832.1">
    <property type="nucleotide sequence ID" value="XM_029142999.3"/>
</dbReference>
<gene>
    <name evidence="5" type="primary">asgr1a</name>
</gene>
<keyword evidence="2" id="KW-0472">Membrane</keyword>
<feature type="transmembrane region" description="Helical" evidence="2">
    <location>
        <begin position="79"/>
        <end position="98"/>
    </location>
</feature>